<reference evidence="10" key="1">
    <citation type="submission" date="2021-01" db="EMBL/GenBank/DDBJ databases">
        <authorList>
            <person name="Corre E."/>
            <person name="Pelletier E."/>
            <person name="Niang G."/>
            <person name="Scheremetjew M."/>
            <person name="Finn R."/>
            <person name="Kale V."/>
            <person name="Holt S."/>
            <person name="Cochrane G."/>
            <person name="Meng A."/>
            <person name="Brown T."/>
            <person name="Cohen L."/>
        </authorList>
    </citation>
    <scope>NUCLEOTIDE SEQUENCE</scope>
    <source>
        <strain evidence="10">CCMP127</strain>
    </source>
</reference>
<dbReference type="PRINTS" id="PR00193">
    <property type="entry name" value="MYOSINHEAVY"/>
</dbReference>
<feature type="region of interest" description="Disordered" evidence="8">
    <location>
        <begin position="933"/>
        <end position="967"/>
    </location>
</feature>
<dbReference type="PANTHER" id="PTHR13140:SF706">
    <property type="entry name" value="DILUTE CLASS UNCONVENTIONAL MYOSIN, ISOFORM C"/>
    <property type="match status" value="1"/>
</dbReference>
<evidence type="ECO:0000256" key="8">
    <source>
        <dbReference type="SAM" id="MobiDB-lite"/>
    </source>
</evidence>
<evidence type="ECO:0000256" key="7">
    <source>
        <dbReference type="SAM" id="Coils"/>
    </source>
</evidence>
<sequence>MGEKKKSLVFVKDPTHAWVPATLVSQEGDKAKVSVPLYKDEQAMICDGGRSAKESEERVVKLKDYPNKVLPLQNVDGNNNMPEYADMVQLPYLHEAAILYNLKKRHLLGKPYTRTGDIIIAVNPFQWFTDLYTEEKRSYYSNKIVWEDSRKDPREGMEPHVYEVSALSYKGLAFGGEDQSILVSGESGAGKTETVKIAMNHMASVQKGPAKRGDGGLDPVVQRVVDSNPLLEAFGNASTRRNDNSSRFGKYLQLQFDNSEAGMMAFGDKSVSKCKLAGSVCEVYLLEKNRIIGHDPEERTYHVFYQLLAAPDRGDYWDKLAGKKAADFKYVMKSPLEKIEKMTDLEHYENTVKVLKMVGIDGKKLKDMFRAIAAVIQLGNLSFKPKGDDGSQCSTLKEMKELADLLGIAEDQINLAFTERTMKTRTETYKVPLKTDSAKEAADSLAKEIYGKVFLWVVDQVNAATDAVKNYKDGSMSKFGIIGMLDIFGFESFQVNRFEQLCINYANEKLQQKFTEDIFRSVQQEYEAEGIELAEIWYDDNTDVLDLIESRSGLLALLNEESIRPKGNDFDYVQKALQQNKNSPCLITNKLDRTSFGIHHYAGKVMYDAVGFVASNQETLPTDLEDLAMKSSNPLVSAEAKEAAPAGGKGPKRQKSNLVGGTVWGKYKTQLSSLMTNLRKTNSRYIRCIKPNMKKVPVLMEHMPTVEQLRCAGVVAAVTLSRSAFPNRLDNSVVRFRYSQMWDPKAYPSKSNDSMTQQQQVSADINAMMTCALKEKEEEIKGKICKAFVVGKTRTYFRAGALEYLEANRLENGLDAPAINIQRIARGYIVRKSWLDRLRAAQNDEAKKKAEEEERRQEELRKKRAAEEARKRAELQRLKEEKARKEREERERRERQEELERQRKAREEQLKIEKEEKEAKKLIKGLKNQIKELEHDLESKQRSNERKIEKAESELAQLDEEKAELEAEHSRIMREAASIDKAEIAGNKKKIEESEKIVGYLKKENKKVRDQTEKMKEDLQDLKEQNNRLIEANASAGASLDSLEKQKKNIAAHNSKLDENIKKWKSQNQQLKADLENRTAYYRAETKIRAEYEKTMERIIEMMESKCDDPGLIEEVSNAQMQCEALAAQKGGMSPGLMGSDVSDL</sequence>
<dbReference type="Gene3D" id="1.20.5.4820">
    <property type="match status" value="1"/>
</dbReference>
<evidence type="ECO:0000256" key="5">
    <source>
        <dbReference type="ARBA" id="ARBA00023203"/>
    </source>
</evidence>
<dbReference type="GO" id="GO:0000146">
    <property type="term" value="F:microfilament motor activity"/>
    <property type="evidence" value="ECO:0007669"/>
    <property type="project" value="TreeGrafter"/>
</dbReference>
<dbReference type="PROSITE" id="PS51456">
    <property type="entry name" value="MYOSIN_MOTOR"/>
    <property type="match status" value="1"/>
</dbReference>
<dbReference type="CDD" id="cd00124">
    <property type="entry name" value="MYSc"/>
    <property type="match status" value="1"/>
</dbReference>
<dbReference type="SMART" id="SM00242">
    <property type="entry name" value="MYSc"/>
    <property type="match status" value="1"/>
</dbReference>
<gene>
    <name evidence="10" type="ORF">ACOF00016_LOCUS3681</name>
</gene>
<feature type="binding site" evidence="6">
    <location>
        <begin position="185"/>
        <end position="192"/>
    </location>
    <ligand>
        <name>ATP</name>
        <dbReference type="ChEBI" id="CHEBI:30616"/>
    </ligand>
</feature>
<evidence type="ECO:0000259" key="9">
    <source>
        <dbReference type="PROSITE" id="PS51456"/>
    </source>
</evidence>
<evidence type="ECO:0000256" key="3">
    <source>
        <dbReference type="ARBA" id="ARBA00023123"/>
    </source>
</evidence>
<dbReference type="PROSITE" id="PS50096">
    <property type="entry name" value="IQ"/>
    <property type="match status" value="1"/>
</dbReference>
<dbReference type="PANTHER" id="PTHR13140">
    <property type="entry name" value="MYOSIN"/>
    <property type="match status" value="1"/>
</dbReference>
<feature type="region of interest" description="Disordered" evidence="8">
    <location>
        <begin position="638"/>
        <end position="658"/>
    </location>
</feature>
<dbReference type="SUPFAM" id="SSF52540">
    <property type="entry name" value="P-loop containing nucleoside triphosphate hydrolases"/>
    <property type="match status" value="1"/>
</dbReference>
<keyword evidence="4 6" id="KW-0505">Motor protein</keyword>
<feature type="domain" description="Myosin motor" evidence="9">
    <location>
        <begin position="82"/>
        <end position="810"/>
    </location>
</feature>
<dbReference type="Gene3D" id="1.10.10.820">
    <property type="match status" value="1"/>
</dbReference>
<keyword evidence="2 6" id="KW-0067">ATP-binding</keyword>
<comment type="similarity">
    <text evidence="6">Belongs to the TRAFAC class myosin-kinesin ATPase superfamily. Myosin family.</text>
</comment>
<dbReference type="GO" id="GO:0051015">
    <property type="term" value="F:actin filament binding"/>
    <property type="evidence" value="ECO:0007669"/>
    <property type="project" value="TreeGrafter"/>
</dbReference>
<proteinExistence type="inferred from homology"/>
<dbReference type="EMBL" id="HBIM01004307">
    <property type="protein sequence ID" value="CAE0405686.1"/>
    <property type="molecule type" value="Transcribed_RNA"/>
</dbReference>
<feature type="compositionally biased region" description="Basic and acidic residues" evidence="8">
    <location>
        <begin position="933"/>
        <end position="953"/>
    </location>
</feature>
<dbReference type="Gene3D" id="3.40.850.10">
    <property type="entry name" value="Kinesin motor domain"/>
    <property type="match status" value="1"/>
</dbReference>
<dbReference type="Gene3D" id="1.20.120.720">
    <property type="entry name" value="Myosin VI head, motor domain, U50 subdomain"/>
    <property type="match status" value="1"/>
</dbReference>
<dbReference type="Gene3D" id="1.20.58.530">
    <property type="match status" value="1"/>
</dbReference>
<dbReference type="InterPro" id="IPR036961">
    <property type="entry name" value="Kinesin_motor_dom_sf"/>
</dbReference>
<evidence type="ECO:0000256" key="2">
    <source>
        <dbReference type="ARBA" id="ARBA00022840"/>
    </source>
</evidence>
<dbReference type="GO" id="GO:0005524">
    <property type="term" value="F:ATP binding"/>
    <property type="evidence" value="ECO:0007669"/>
    <property type="project" value="UniProtKB-UniRule"/>
</dbReference>
<feature type="region of interest" description="Disordered" evidence="8">
    <location>
        <begin position="843"/>
        <end position="867"/>
    </location>
</feature>
<dbReference type="GO" id="GO:0016020">
    <property type="term" value="C:membrane"/>
    <property type="evidence" value="ECO:0007669"/>
    <property type="project" value="TreeGrafter"/>
</dbReference>
<evidence type="ECO:0000256" key="4">
    <source>
        <dbReference type="ARBA" id="ARBA00023175"/>
    </source>
</evidence>
<organism evidence="10">
    <name type="scientific">Amphora coffeiformis</name>
    <dbReference type="NCBI Taxonomy" id="265554"/>
    <lineage>
        <taxon>Eukaryota</taxon>
        <taxon>Sar</taxon>
        <taxon>Stramenopiles</taxon>
        <taxon>Ochrophyta</taxon>
        <taxon>Bacillariophyta</taxon>
        <taxon>Bacillariophyceae</taxon>
        <taxon>Bacillariophycidae</taxon>
        <taxon>Thalassiophysales</taxon>
        <taxon>Catenulaceae</taxon>
        <taxon>Amphora</taxon>
    </lineage>
</organism>
<keyword evidence="1 6" id="KW-0547">Nucleotide-binding</keyword>
<feature type="region of interest" description="Actin-binding" evidence="6">
    <location>
        <begin position="671"/>
        <end position="693"/>
    </location>
</feature>
<keyword evidence="5 6" id="KW-0009">Actin-binding</keyword>
<feature type="coiled-coil region" evidence="7">
    <location>
        <begin position="1001"/>
        <end position="1074"/>
    </location>
</feature>
<dbReference type="GO" id="GO:0016459">
    <property type="term" value="C:myosin complex"/>
    <property type="evidence" value="ECO:0007669"/>
    <property type="project" value="UniProtKB-KW"/>
</dbReference>
<dbReference type="GO" id="GO:0007015">
    <property type="term" value="P:actin filament organization"/>
    <property type="evidence" value="ECO:0007669"/>
    <property type="project" value="TreeGrafter"/>
</dbReference>
<dbReference type="InterPro" id="IPR001609">
    <property type="entry name" value="Myosin_head_motor_dom-like"/>
</dbReference>
<evidence type="ECO:0000256" key="6">
    <source>
        <dbReference type="PROSITE-ProRule" id="PRU00782"/>
    </source>
</evidence>
<evidence type="ECO:0000313" key="10">
    <source>
        <dbReference type="EMBL" id="CAE0405686.1"/>
    </source>
</evidence>
<dbReference type="GO" id="GO:0005737">
    <property type="term" value="C:cytoplasm"/>
    <property type="evidence" value="ECO:0007669"/>
    <property type="project" value="TreeGrafter"/>
</dbReference>
<dbReference type="AlphaFoldDB" id="A0A7S3KZ62"/>
<feature type="region of interest" description="Disordered" evidence="8">
    <location>
        <begin position="880"/>
        <end position="904"/>
    </location>
</feature>
<keyword evidence="3 6" id="KW-0518">Myosin</keyword>
<protein>
    <recommendedName>
        <fullName evidence="9">Myosin motor domain-containing protein</fullName>
    </recommendedName>
</protein>
<accession>A0A7S3KZ62</accession>
<dbReference type="InterPro" id="IPR004009">
    <property type="entry name" value="SH3_Myosin"/>
</dbReference>
<dbReference type="InterPro" id="IPR027417">
    <property type="entry name" value="P-loop_NTPase"/>
</dbReference>
<dbReference type="Pfam" id="PF02736">
    <property type="entry name" value="Myosin_N"/>
    <property type="match status" value="1"/>
</dbReference>
<keyword evidence="7" id="KW-0175">Coiled coil</keyword>
<dbReference type="Pfam" id="PF00063">
    <property type="entry name" value="Myosin_head"/>
    <property type="match status" value="1"/>
</dbReference>
<name>A0A7S3KZ62_9STRA</name>
<evidence type="ECO:0000256" key="1">
    <source>
        <dbReference type="ARBA" id="ARBA00022741"/>
    </source>
</evidence>